<name>A0A8J5IDK8_9STRA</name>
<dbReference type="AlphaFoldDB" id="A0A8J5IDK8"/>
<sequence length="136" mass="15593">MRICFILLLAVIVLLVCPNTASGAAIKLRAAHADVEKDSGRVLLADAKTEKNEERAKLSLYLKYQTAFVMSKRIENALMKKKIIPDDFWYGLKLDNLKVRWNSRKGYTTNYKKWVQYQEAYKTANPAWKSNLPPGL</sequence>
<proteinExistence type="predicted"/>
<accession>A0A8J5IDK8</accession>
<evidence type="ECO:0000313" key="3">
    <source>
        <dbReference type="Proteomes" id="UP000709295"/>
    </source>
</evidence>
<gene>
    <name evidence="2" type="ORF">JG688_00016774</name>
</gene>
<organism evidence="2 3">
    <name type="scientific">Phytophthora aleatoria</name>
    <dbReference type="NCBI Taxonomy" id="2496075"/>
    <lineage>
        <taxon>Eukaryota</taxon>
        <taxon>Sar</taxon>
        <taxon>Stramenopiles</taxon>
        <taxon>Oomycota</taxon>
        <taxon>Peronosporomycetes</taxon>
        <taxon>Peronosporales</taxon>
        <taxon>Peronosporaceae</taxon>
        <taxon>Phytophthora</taxon>
    </lineage>
</organism>
<comment type="caution">
    <text evidence="2">The sequence shown here is derived from an EMBL/GenBank/DDBJ whole genome shotgun (WGS) entry which is preliminary data.</text>
</comment>
<feature type="signal peptide" evidence="1">
    <location>
        <begin position="1"/>
        <end position="23"/>
    </location>
</feature>
<dbReference type="EMBL" id="JAENGY010002206">
    <property type="protein sequence ID" value="KAG6945034.1"/>
    <property type="molecule type" value="Genomic_DNA"/>
</dbReference>
<evidence type="ECO:0000256" key="1">
    <source>
        <dbReference type="SAM" id="SignalP"/>
    </source>
</evidence>
<evidence type="ECO:0008006" key="4">
    <source>
        <dbReference type="Google" id="ProtNLM"/>
    </source>
</evidence>
<reference evidence="2" key="1">
    <citation type="submission" date="2021-01" db="EMBL/GenBank/DDBJ databases">
        <title>Phytophthora aleatoria, a newly-described species from Pinus radiata is distinct from Phytophthora cactorum isolates based on comparative genomics.</title>
        <authorList>
            <person name="Mcdougal R."/>
            <person name="Panda P."/>
            <person name="Williams N."/>
            <person name="Studholme D.J."/>
        </authorList>
    </citation>
    <scope>NUCLEOTIDE SEQUENCE</scope>
    <source>
        <strain evidence="2">NZFS 4037</strain>
    </source>
</reference>
<dbReference type="Proteomes" id="UP000709295">
    <property type="component" value="Unassembled WGS sequence"/>
</dbReference>
<feature type="chain" id="PRO_5035270126" description="RxLR effector protein" evidence="1">
    <location>
        <begin position="24"/>
        <end position="136"/>
    </location>
</feature>
<keyword evidence="3" id="KW-1185">Reference proteome</keyword>
<evidence type="ECO:0000313" key="2">
    <source>
        <dbReference type="EMBL" id="KAG6945034.1"/>
    </source>
</evidence>
<protein>
    <recommendedName>
        <fullName evidence="4">RxLR effector protein</fullName>
    </recommendedName>
</protein>
<keyword evidence="1" id="KW-0732">Signal</keyword>